<sequence>MGNETPTTPTATNNFHLPLEMRLAVWEAIAPSGRDAVMECSDSSRGVKHCKVFTVLHHPDVLAARQTCHEAYKPWRKATIGTLLMPLRSRSLVKLFKLSFGVDSIATLWPDLYALRIFYRVLLYRNQLDYSPTKAVYIGVSTVVCDPGVSPLASSELGECKYRLFDLKDARLPSFLGNCHAPRKKHHSDACYIAHLQEYWDNHAWPQELRKTWACVTASHEGKVIPELKPVVIGVQSAEQIRPQAAINFRLHVTEAKLAYSLESDGTPIDLSLSHQLHVPPQVPAQALREWRCQKCWPTDQD</sequence>
<gene>
    <name evidence="1" type="ORF">NW766_010919</name>
</gene>
<dbReference type="AlphaFoldDB" id="A0A9W8PGI6"/>
<accession>A0A9W8PGI6</accession>
<dbReference type="Proteomes" id="UP001152130">
    <property type="component" value="Unassembled WGS sequence"/>
</dbReference>
<reference evidence="1" key="1">
    <citation type="submission" date="2022-10" db="EMBL/GenBank/DDBJ databases">
        <title>Fusarium specimens isolated from Avocado Roots.</title>
        <authorList>
            <person name="Stajich J."/>
            <person name="Roper C."/>
            <person name="Heimlech-Rivalta G."/>
        </authorList>
    </citation>
    <scope>NUCLEOTIDE SEQUENCE</scope>
    <source>
        <strain evidence="1">CF00143</strain>
    </source>
</reference>
<dbReference type="OrthoDB" id="3473305at2759"/>
<comment type="caution">
    <text evidence="1">The sequence shown here is derived from an EMBL/GenBank/DDBJ whole genome shotgun (WGS) entry which is preliminary data.</text>
</comment>
<proteinExistence type="predicted"/>
<evidence type="ECO:0000313" key="2">
    <source>
        <dbReference type="Proteomes" id="UP001152130"/>
    </source>
</evidence>
<keyword evidence="2" id="KW-1185">Reference proteome</keyword>
<protein>
    <submittedName>
        <fullName evidence="1">Uncharacterized protein</fullName>
    </submittedName>
</protein>
<name>A0A9W8PGI6_9HYPO</name>
<dbReference type="EMBL" id="JAPDHF010000020">
    <property type="protein sequence ID" value="KAJ4006091.1"/>
    <property type="molecule type" value="Genomic_DNA"/>
</dbReference>
<evidence type="ECO:0000313" key="1">
    <source>
        <dbReference type="EMBL" id="KAJ4006091.1"/>
    </source>
</evidence>
<organism evidence="1 2">
    <name type="scientific">Fusarium irregulare</name>
    <dbReference type="NCBI Taxonomy" id="2494466"/>
    <lineage>
        <taxon>Eukaryota</taxon>
        <taxon>Fungi</taxon>
        <taxon>Dikarya</taxon>
        <taxon>Ascomycota</taxon>
        <taxon>Pezizomycotina</taxon>
        <taxon>Sordariomycetes</taxon>
        <taxon>Hypocreomycetidae</taxon>
        <taxon>Hypocreales</taxon>
        <taxon>Nectriaceae</taxon>
        <taxon>Fusarium</taxon>
        <taxon>Fusarium incarnatum-equiseti species complex</taxon>
    </lineage>
</organism>